<keyword evidence="2" id="KW-1185">Reference proteome</keyword>
<dbReference type="AlphaFoldDB" id="A0A375AED7"/>
<name>A0A375AED7_9GAMM</name>
<accession>A0A375AED7</accession>
<dbReference type="KEGG" id="daq:DAQ1742_03664"/>
<organism evidence="1 2">
    <name type="scientific">Dickeya aquatica</name>
    <dbReference type="NCBI Taxonomy" id="1401087"/>
    <lineage>
        <taxon>Bacteria</taxon>
        <taxon>Pseudomonadati</taxon>
        <taxon>Pseudomonadota</taxon>
        <taxon>Gammaproteobacteria</taxon>
        <taxon>Enterobacterales</taxon>
        <taxon>Pectobacteriaceae</taxon>
        <taxon>Dickeya</taxon>
    </lineage>
</organism>
<dbReference type="Proteomes" id="UP000294820">
    <property type="component" value="Chromosome 1"/>
</dbReference>
<reference evidence="1 2" key="1">
    <citation type="submission" date="2016-09" db="EMBL/GenBank/DDBJ databases">
        <authorList>
            <person name="Reverchon S."/>
            <person name="Nasser W."/>
            <person name="Leonard S."/>
            <person name="Brochier C."/>
            <person name="Duprey A."/>
        </authorList>
    </citation>
    <scope>NUCLEOTIDE SEQUENCE [LARGE SCALE GENOMIC DNA]</scope>
    <source>
        <strain evidence="1 2">174/2</strain>
    </source>
</reference>
<sequence>MYENLTTGPTLAKKMAFLHKKTQKQQKTQQPCEPLFLK</sequence>
<evidence type="ECO:0000313" key="2">
    <source>
        <dbReference type="Proteomes" id="UP000294820"/>
    </source>
</evidence>
<gene>
    <name evidence="1" type="ORF">DAQ1742_03664</name>
</gene>
<dbReference type="EMBL" id="LT615367">
    <property type="protein sequence ID" value="SLM64458.1"/>
    <property type="molecule type" value="Genomic_DNA"/>
</dbReference>
<protein>
    <submittedName>
        <fullName evidence="1">Uncharacterized protein</fullName>
    </submittedName>
</protein>
<proteinExistence type="predicted"/>
<evidence type="ECO:0000313" key="1">
    <source>
        <dbReference type="EMBL" id="SLM64458.1"/>
    </source>
</evidence>